<gene>
    <name evidence="2" type="ORF">SY1_12060</name>
</gene>
<proteinExistence type="predicted"/>
<dbReference type="AlphaFoldDB" id="A0AB94IX55"/>
<protein>
    <recommendedName>
        <fullName evidence="4">FG-GAP repeat</fullName>
    </recommendedName>
</protein>
<keyword evidence="1" id="KW-0732">Signal</keyword>
<evidence type="ECO:0008006" key="4">
    <source>
        <dbReference type="Google" id="ProtNLM"/>
    </source>
</evidence>
<accession>A0AB94IX55</accession>
<evidence type="ECO:0000313" key="3">
    <source>
        <dbReference type="Proteomes" id="UP000008957"/>
    </source>
</evidence>
<reference evidence="2 3" key="2">
    <citation type="submission" date="2010-03" db="EMBL/GenBank/DDBJ databases">
        <authorList>
            <person name="Pajon A."/>
        </authorList>
    </citation>
    <scope>NUCLEOTIDE SEQUENCE [LARGE SCALE GENOMIC DNA]</scope>
    <source>
        <strain evidence="2 3">SGP1</strain>
    </source>
</reference>
<name>A0AB94IX55_9BACT</name>
<feature type="chain" id="PRO_5044495301" description="FG-GAP repeat" evidence="1">
    <location>
        <begin position="26"/>
        <end position="156"/>
    </location>
</feature>
<dbReference type="EMBL" id="FP929056">
    <property type="protein sequence ID" value="CBL28362.1"/>
    <property type="molecule type" value="Genomic_DNA"/>
</dbReference>
<feature type="signal peptide" evidence="1">
    <location>
        <begin position="1"/>
        <end position="25"/>
    </location>
</feature>
<sequence length="156" mass="16985">MTRLVPWGAALLCALFLLAFPGPGAAPGGAEDVFLPVTSHPLMAVFRKSLPDREVLLTTPGDCNADGIEDLVVVYREDRDKNHMVAVYSDGGAFRLSAPVRAPLENCRLQWRDIDEVPPVELLVSGQKGIYIGYAVFRFVDGEWISLFGDGMDGCC</sequence>
<reference evidence="3" key="1">
    <citation type="submission" date="2010-03" db="EMBL/GenBank/DDBJ databases">
        <title>The genome sequence of Synergistetes sp. SGP1.</title>
        <authorList>
            <consortium name="metaHIT consortium -- http://www.metahit.eu/"/>
            <person name="Pajon A."/>
            <person name="Turner K."/>
            <person name="Parkhill J."/>
            <person name="Wade W."/>
            <person name="Vartoukian S."/>
        </authorList>
    </citation>
    <scope>NUCLEOTIDE SEQUENCE [LARGE SCALE GENOMIC DNA]</scope>
    <source>
        <strain evidence="3">SGP1</strain>
    </source>
</reference>
<dbReference type="NCBIfam" id="NF040734">
    <property type="entry name" value="CC-COOH_SaoC"/>
    <property type="match status" value="1"/>
</dbReference>
<evidence type="ECO:0000256" key="1">
    <source>
        <dbReference type="SAM" id="SignalP"/>
    </source>
</evidence>
<dbReference type="RefSeq" id="WP_015556509.1">
    <property type="nucleotide sequence ID" value="NC_021038.1"/>
</dbReference>
<dbReference type="KEGG" id="sbr:SY1_12060"/>
<keyword evidence="3" id="KW-1185">Reference proteome</keyword>
<dbReference type="Proteomes" id="UP000008957">
    <property type="component" value="Chromosome"/>
</dbReference>
<organism evidence="2 3">
    <name type="scientific">Fretibacterium fastidiosum</name>
    <dbReference type="NCBI Taxonomy" id="651822"/>
    <lineage>
        <taxon>Bacteria</taxon>
        <taxon>Thermotogati</taxon>
        <taxon>Synergistota</taxon>
        <taxon>Synergistia</taxon>
        <taxon>Synergistales</taxon>
        <taxon>Aminobacteriaceae</taxon>
        <taxon>Fretibacterium</taxon>
    </lineage>
</organism>
<evidence type="ECO:0000313" key="2">
    <source>
        <dbReference type="EMBL" id="CBL28362.1"/>
    </source>
</evidence>